<dbReference type="Pfam" id="PF00225">
    <property type="entry name" value="Kinesin"/>
    <property type="match status" value="1"/>
</dbReference>
<gene>
    <name evidence="14" type="ORF">SELMODRAFT_81383</name>
</gene>
<keyword evidence="15" id="KW-1185">Reference proteome</keyword>
<evidence type="ECO:0000256" key="7">
    <source>
        <dbReference type="ARBA" id="ARBA00022840"/>
    </source>
</evidence>
<dbReference type="GO" id="GO:0008017">
    <property type="term" value="F:microtubule binding"/>
    <property type="evidence" value="ECO:0007669"/>
    <property type="project" value="InterPro"/>
</dbReference>
<dbReference type="OMA" id="AFNHIAG"/>
<feature type="domain" description="Kinesin motor" evidence="13">
    <location>
        <begin position="21"/>
        <end position="361"/>
    </location>
</feature>
<dbReference type="InParanoid" id="D8R093"/>
<dbReference type="HOGENOM" id="CLU_001485_2_1_1"/>
<dbReference type="GO" id="GO:0007018">
    <property type="term" value="P:microtubule-based movement"/>
    <property type="evidence" value="ECO:0007669"/>
    <property type="project" value="InterPro"/>
</dbReference>
<evidence type="ECO:0000256" key="9">
    <source>
        <dbReference type="ARBA" id="ARBA00023175"/>
    </source>
</evidence>
<keyword evidence="4 12" id="KW-0493">Microtubule</keyword>
<reference evidence="14 15" key="1">
    <citation type="journal article" date="2011" name="Science">
        <title>The Selaginella genome identifies genetic changes associated with the evolution of vascular plants.</title>
        <authorList>
            <person name="Banks J.A."/>
            <person name="Nishiyama T."/>
            <person name="Hasebe M."/>
            <person name="Bowman J.L."/>
            <person name="Gribskov M."/>
            <person name="dePamphilis C."/>
            <person name="Albert V.A."/>
            <person name="Aono N."/>
            <person name="Aoyama T."/>
            <person name="Ambrose B.A."/>
            <person name="Ashton N.W."/>
            <person name="Axtell M.J."/>
            <person name="Barker E."/>
            <person name="Barker M.S."/>
            <person name="Bennetzen J.L."/>
            <person name="Bonawitz N.D."/>
            <person name="Chapple C."/>
            <person name="Cheng C."/>
            <person name="Correa L.G."/>
            <person name="Dacre M."/>
            <person name="DeBarry J."/>
            <person name="Dreyer I."/>
            <person name="Elias M."/>
            <person name="Engstrom E.M."/>
            <person name="Estelle M."/>
            <person name="Feng L."/>
            <person name="Finet C."/>
            <person name="Floyd S.K."/>
            <person name="Frommer W.B."/>
            <person name="Fujita T."/>
            <person name="Gramzow L."/>
            <person name="Gutensohn M."/>
            <person name="Harholt J."/>
            <person name="Hattori M."/>
            <person name="Heyl A."/>
            <person name="Hirai T."/>
            <person name="Hiwatashi Y."/>
            <person name="Ishikawa M."/>
            <person name="Iwata M."/>
            <person name="Karol K.G."/>
            <person name="Koehler B."/>
            <person name="Kolukisaoglu U."/>
            <person name="Kubo M."/>
            <person name="Kurata T."/>
            <person name="Lalonde S."/>
            <person name="Li K."/>
            <person name="Li Y."/>
            <person name="Litt A."/>
            <person name="Lyons E."/>
            <person name="Manning G."/>
            <person name="Maruyama T."/>
            <person name="Michael T.P."/>
            <person name="Mikami K."/>
            <person name="Miyazaki S."/>
            <person name="Morinaga S."/>
            <person name="Murata T."/>
            <person name="Mueller-Roeber B."/>
            <person name="Nelson D.R."/>
            <person name="Obara M."/>
            <person name="Oguri Y."/>
            <person name="Olmstead R.G."/>
            <person name="Onodera N."/>
            <person name="Petersen B.L."/>
            <person name="Pils B."/>
            <person name="Prigge M."/>
            <person name="Rensing S.A."/>
            <person name="Riano-Pachon D.M."/>
            <person name="Roberts A.W."/>
            <person name="Sato Y."/>
            <person name="Scheller H.V."/>
            <person name="Schulz B."/>
            <person name="Schulz C."/>
            <person name="Shakirov E.V."/>
            <person name="Shibagaki N."/>
            <person name="Shinohara N."/>
            <person name="Shippen D.E."/>
            <person name="Soerensen I."/>
            <person name="Sotooka R."/>
            <person name="Sugimoto N."/>
            <person name="Sugita M."/>
            <person name="Sumikawa N."/>
            <person name="Tanurdzic M."/>
            <person name="Theissen G."/>
            <person name="Ulvskov P."/>
            <person name="Wakazuki S."/>
            <person name="Weng J.K."/>
            <person name="Willats W.W."/>
            <person name="Wipf D."/>
            <person name="Wolf P.G."/>
            <person name="Yang L."/>
            <person name="Zimmer A.D."/>
            <person name="Zhu Q."/>
            <person name="Mitros T."/>
            <person name="Hellsten U."/>
            <person name="Loque D."/>
            <person name="Otillar R."/>
            <person name="Salamov A."/>
            <person name="Schmutz J."/>
            <person name="Shapiro H."/>
            <person name="Lindquist E."/>
            <person name="Lucas S."/>
            <person name="Rokhsar D."/>
            <person name="Grigoriev I.V."/>
        </authorList>
    </citation>
    <scope>NUCLEOTIDE SEQUENCE [LARGE SCALE GENOMIC DNA]</scope>
</reference>
<keyword evidence="10" id="KW-0206">Cytoskeleton</keyword>
<keyword evidence="9 11" id="KW-0505">Motor protein</keyword>
<dbReference type="InterPro" id="IPR019821">
    <property type="entry name" value="Kinesin_motor_CS"/>
</dbReference>
<dbReference type="FunFam" id="3.40.850.10:FF:000011">
    <property type="entry name" value="Kinesin family member 21A"/>
    <property type="match status" value="1"/>
</dbReference>
<keyword evidence="8" id="KW-0175">Coiled coil</keyword>
<dbReference type="STRING" id="88036.D8R093"/>
<dbReference type="eggNOG" id="KOG0244">
    <property type="taxonomic scope" value="Eukaryota"/>
</dbReference>
<dbReference type="PRINTS" id="PR00380">
    <property type="entry name" value="KINESINHEAVY"/>
</dbReference>
<organism evidence="15">
    <name type="scientific">Selaginella moellendorffii</name>
    <name type="common">Spikemoss</name>
    <dbReference type="NCBI Taxonomy" id="88036"/>
    <lineage>
        <taxon>Eukaryota</taxon>
        <taxon>Viridiplantae</taxon>
        <taxon>Streptophyta</taxon>
        <taxon>Embryophyta</taxon>
        <taxon>Tracheophyta</taxon>
        <taxon>Lycopodiopsida</taxon>
        <taxon>Selaginellales</taxon>
        <taxon>Selaginellaceae</taxon>
        <taxon>Selaginella</taxon>
    </lineage>
</organism>
<dbReference type="InterPro" id="IPR001752">
    <property type="entry name" value="Kinesin_motor_dom"/>
</dbReference>
<dbReference type="SUPFAM" id="SSF52540">
    <property type="entry name" value="P-loop containing nucleoside triphosphate hydrolases"/>
    <property type="match status" value="1"/>
</dbReference>
<comment type="subcellular location">
    <subcellularLocation>
        <location evidence="1">Cytoplasm</location>
        <location evidence="1">Cytoskeleton</location>
    </subcellularLocation>
</comment>
<evidence type="ECO:0000256" key="6">
    <source>
        <dbReference type="ARBA" id="ARBA00022741"/>
    </source>
</evidence>
<evidence type="ECO:0000313" key="14">
    <source>
        <dbReference type="EMBL" id="EFJ34540.1"/>
    </source>
</evidence>
<dbReference type="EMBL" id="GL377569">
    <property type="protein sequence ID" value="EFJ34540.1"/>
    <property type="molecule type" value="Genomic_DNA"/>
</dbReference>
<evidence type="ECO:0000256" key="10">
    <source>
        <dbReference type="ARBA" id="ARBA00023212"/>
    </source>
</evidence>
<evidence type="ECO:0000313" key="15">
    <source>
        <dbReference type="Proteomes" id="UP000001514"/>
    </source>
</evidence>
<evidence type="ECO:0000256" key="4">
    <source>
        <dbReference type="ARBA" id="ARBA00022701"/>
    </source>
</evidence>
<evidence type="ECO:0000256" key="3">
    <source>
        <dbReference type="ARBA" id="ARBA00022574"/>
    </source>
</evidence>
<dbReference type="GO" id="GO:0005874">
    <property type="term" value="C:microtubule"/>
    <property type="evidence" value="ECO:0007669"/>
    <property type="project" value="UniProtKB-KW"/>
</dbReference>
<dbReference type="GO" id="GO:0051231">
    <property type="term" value="P:spindle elongation"/>
    <property type="evidence" value="ECO:0000318"/>
    <property type="project" value="GO_Central"/>
</dbReference>
<dbReference type="Gene3D" id="3.40.850.10">
    <property type="entry name" value="Kinesin motor domain"/>
    <property type="match status" value="1"/>
</dbReference>
<dbReference type="CDD" id="cd01372">
    <property type="entry name" value="KISc_KIF4"/>
    <property type="match status" value="1"/>
</dbReference>
<dbReference type="GO" id="GO:0007052">
    <property type="term" value="P:mitotic spindle organization"/>
    <property type="evidence" value="ECO:0000318"/>
    <property type="project" value="GO_Central"/>
</dbReference>
<name>D8R093_SELML</name>
<evidence type="ECO:0000256" key="1">
    <source>
        <dbReference type="ARBA" id="ARBA00004245"/>
    </source>
</evidence>
<dbReference type="GO" id="GO:0005524">
    <property type="term" value="F:ATP binding"/>
    <property type="evidence" value="ECO:0007669"/>
    <property type="project" value="UniProtKB-UniRule"/>
</dbReference>
<keyword evidence="6 11" id="KW-0547">Nucleotide-binding</keyword>
<keyword evidence="3" id="KW-0853">WD repeat</keyword>
<dbReference type="InterPro" id="IPR036961">
    <property type="entry name" value="Kinesin_motor_dom_sf"/>
</dbReference>
<feature type="binding site" evidence="11">
    <location>
        <begin position="100"/>
        <end position="107"/>
    </location>
    <ligand>
        <name>ATP</name>
        <dbReference type="ChEBI" id="CHEBI:30616"/>
    </ligand>
</feature>
<dbReference type="PANTHER" id="PTHR47969">
    <property type="entry name" value="CHROMOSOME-ASSOCIATED KINESIN KIF4A-RELATED"/>
    <property type="match status" value="1"/>
</dbReference>
<dbReference type="InterPro" id="IPR027417">
    <property type="entry name" value="P-loop_NTPase"/>
</dbReference>
<protein>
    <recommendedName>
        <fullName evidence="12">Kinesin-like protein</fullName>
    </recommendedName>
</protein>
<keyword evidence="7 11" id="KW-0067">ATP-binding</keyword>
<dbReference type="GO" id="GO:0003777">
    <property type="term" value="F:microtubule motor activity"/>
    <property type="evidence" value="ECO:0000318"/>
    <property type="project" value="GO_Central"/>
</dbReference>
<evidence type="ECO:0000256" key="11">
    <source>
        <dbReference type="PROSITE-ProRule" id="PRU00283"/>
    </source>
</evidence>
<comment type="similarity">
    <text evidence="11 12">Belongs to the TRAFAC class myosin-kinesin ATPase superfamily. Kinesin family.</text>
</comment>
<dbReference type="Gramene" id="EFJ34540">
    <property type="protein sequence ID" value="EFJ34540"/>
    <property type="gene ID" value="SELMODRAFT_81383"/>
</dbReference>
<dbReference type="PROSITE" id="PS00411">
    <property type="entry name" value="KINESIN_MOTOR_1"/>
    <property type="match status" value="1"/>
</dbReference>
<dbReference type="AlphaFoldDB" id="D8R093"/>
<dbReference type="KEGG" id="smo:SELMODRAFT_81383"/>
<evidence type="ECO:0000259" key="13">
    <source>
        <dbReference type="PROSITE" id="PS50067"/>
    </source>
</evidence>
<evidence type="ECO:0000256" key="8">
    <source>
        <dbReference type="ARBA" id="ARBA00023054"/>
    </source>
</evidence>
<keyword evidence="2" id="KW-0963">Cytoplasm</keyword>
<dbReference type="Proteomes" id="UP000001514">
    <property type="component" value="Unassembled WGS sequence"/>
</dbReference>
<dbReference type="SMART" id="SM00129">
    <property type="entry name" value="KISc"/>
    <property type="match status" value="1"/>
</dbReference>
<proteinExistence type="inferred from homology"/>
<accession>D8R093</accession>
<dbReference type="PANTHER" id="PTHR47969:SF29">
    <property type="entry name" value="KINESIN-LIKE PROTEIN"/>
    <property type="match status" value="1"/>
</dbReference>
<evidence type="ECO:0000256" key="12">
    <source>
        <dbReference type="RuleBase" id="RU000394"/>
    </source>
</evidence>
<sequence length="398" mass="44493">MTIPDYPAQESLPSIPFEDSNVRVAVRARPLIEKEVVDKCQECVSYSADGREVVLGKDRRFTFDHVFCPTTAQEEVYRVCVKPLVESCVAGYNATVIAYGQTGSGKTHTMGSATNPVSGEEDLGILPRAIRQLYESIEERKHEAQFDVREFCVNLQFVKCCFVEIYNEEIKDLLHPDTPSKSISIREDANGDIILAGVKDEAVFTYEDMMRCLEQGSAFRTTGSTLMNQLSSRSHAIFTMNIEQQSLQTLNGHEIISAKFHLVDLAGSERAKRTGAVGMRFKESVTINCGLLALGNVISALGDERKRGQHVPYRESKLTRILQDSLGGNSKTCMIACISTADVNFEETLNTLKYANRARNIQNKPIINRDAHSVQLNQLRSEVKVLFPLLWLDDTDNK</sequence>
<dbReference type="GO" id="GO:0005875">
    <property type="term" value="C:microtubule associated complex"/>
    <property type="evidence" value="ECO:0000318"/>
    <property type="project" value="GO_Central"/>
</dbReference>
<keyword evidence="5" id="KW-0677">Repeat</keyword>
<dbReference type="PROSITE" id="PS50067">
    <property type="entry name" value="KINESIN_MOTOR_2"/>
    <property type="match status" value="1"/>
</dbReference>
<dbReference type="InterPro" id="IPR027640">
    <property type="entry name" value="Kinesin-like_fam"/>
</dbReference>
<evidence type="ECO:0000256" key="5">
    <source>
        <dbReference type="ARBA" id="ARBA00022737"/>
    </source>
</evidence>
<evidence type="ECO:0000256" key="2">
    <source>
        <dbReference type="ARBA" id="ARBA00022490"/>
    </source>
</evidence>